<feature type="compositionally biased region" description="Low complexity" evidence="7">
    <location>
        <begin position="632"/>
        <end position="645"/>
    </location>
</feature>
<feature type="region of interest" description="Disordered" evidence="7">
    <location>
        <begin position="61"/>
        <end position="105"/>
    </location>
</feature>
<evidence type="ECO:0000256" key="3">
    <source>
        <dbReference type="ARBA" id="ARBA00023015"/>
    </source>
</evidence>
<gene>
    <name evidence="9" type="ORF">N7493_005850</name>
</gene>
<dbReference type="Pfam" id="PF00172">
    <property type="entry name" value="Zn_clus"/>
    <property type="match status" value="1"/>
</dbReference>
<dbReference type="InterPro" id="IPR007219">
    <property type="entry name" value="XnlR_reg_dom"/>
</dbReference>
<keyword evidence="3" id="KW-0805">Transcription regulation</keyword>
<dbReference type="Pfam" id="PF04082">
    <property type="entry name" value="Fungal_trans"/>
    <property type="match status" value="1"/>
</dbReference>
<keyword evidence="6" id="KW-0539">Nucleus</keyword>
<dbReference type="PROSITE" id="PS50048">
    <property type="entry name" value="ZN2_CY6_FUNGAL_2"/>
    <property type="match status" value="1"/>
</dbReference>
<feature type="compositionally biased region" description="Polar residues" evidence="7">
    <location>
        <begin position="62"/>
        <end position="72"/>
    </location>
</feature>
<evidence type="ECO:0000256" key="1">
    <source>
        <dbReference type="ARBA" id="ARBA00004123"/>
    </source>
</evidence>
<keyword evidence="2" id="KW-0479">Metal-binding</keyword>
<protein>
    <submittedName>
        <fullName evidence="9">Transcriptional regulator family: Fungal Specific TF</fullName>
    </submittedName>
</protein>
<keyword evidence="5" id="KW-0804">Transcription</keyword>
<evidence type="ECO:0000256" key="2">
    <source>
        <dbReference type="ARBA" id="ARBA00022723"/>
    </source>
</evidence>
<dbReference type="PANTHER" id="PTHR31001">
    <property type="entry name" value="UNCHARACTERIZED TRANSCRIPTIONAL REGULATORY PROTEIN"/>
    <property type="match status" value="1"/>
</dbReference>
<evidence type="ECO:0000256" key="4">
    <source>
        <dbReference type="ARBA" id="ARBA00023125"/>
    </source>
</evidence>
<feature type="region of interest" description="Disordered" evidence="7">
    <location>
        <begin position="126"/>
        <end position="162"/>
    </location>
</feature>
<dbReference type="InterPro" id="IPR001138">
    <property type="entry name" value="Zn2Cys6_DnaBD"/>
</dbReference>
<dbReference type="InterPro" id="IPR036864">
    <property type="entry name" value="Zn2-C6_fun-type_DNA-bd_sf"/>
</dbReference>
<evidence type="ECO:0000259" key="8">
    <source>
        <dbReference type="PROSITE" id="PS50048"/>
    </source>
</evidence>
<dbReference type="PANTHER" id="PTHR31001:SF90">
    <property type="entry name" value="CENTROMERE DNA-BINDING PROTEIN COMPLEX CBF3 SUBUNIT B"/>
    <property type="match status" value="1"/>
</dbReference>
<evidence type="ECO:0000256" key="7">
    <source>
        <dbReference type="SAM" id="MobiDB-lite"/>
    </source>
</evidence>
<feature type="region of interest" description="Disordered" evidence="7">
    <location>
        <begin position="608"/>
        <end position="662"/>
    </location>
</feature>
<dbReference type="SMART" id="SM00066">
    <property type="entry name" value="GAL4"/>
    <property type="match status" value="1"/>
</dbReference>
<sequence length="703" mass="78800">MKRKLTAANETSAKRQPRQVPVSCESCRKKKLKCDRTLPCSNCSARRISCSFGDYGPAGGSNMLTRSAAQTEPTPPALERSEPARQPTVEYPEVSQEKGAKDEPFNTANRLENILMAHRVPSAVPSAVRRHLSQPRLGSSGSRQGSTPGSLSSLIHGGSPATEQNPIHVPIISYLPPESEMMELFDFYSTYLDYQYHLVILHQSRRDIHDLYAAIARNEPLDYGILALSFSIASVALLFQLLSTESTKYAEEKSGEAAFLTGAALIQGNYMTYPSIAGLQACLIIAHHTSGLALDPSVGSLFMQGAIITQAKSLRLHLLDSPRSIEEREANGYNKTELELKRRIWWDLATYDWLLGFLSGPQEYSYSISPAHMNVNLPLNIEDEDIETGSERPLSTPTIMSYTIGRLRLSEVCREIVDKTASKYFRGGEMPYDTILELDKKLNEAYATVPDYFRFEPSMRRKYADLYREQPKLAWQSAFVQQGYQARFCRLHRWHFIRGAKDPRYSYSHVVSMQSARKVLELKRIMDEEGMAPHGSFFWAVMHHVFMAAVTLLINVCFNCDDILAERQKEEVLDACRMLSQAQAVSSIAREGINEMMGTLRKHWKHEKRAGCGQRQSAPQYHVEAQQPTPVSGTSQQSGGQFSHSAQYALPSDDPPFDTSNDYSLVPLEDLWSEMLDDSAHVGIDTPGLMEMLTELSATTLPC</sequence>
<reference evidence="9" key="1">
    <citation type="journal article" date="2023" name="IMA Fungus">
        <title>Comparative genomic study of the Penicillium genus elucidates a diverse pangenome and 15 lateral gene transfer events.</title>
        <authorList>
            <person name="Petersen C."/>
            <person name="Sorensen T."/>
            <person name="Nielsen M.R."/>
            <person name="Sondergaard T.E."/>
            <person name="Sorensen J.L."/>
            <person name="Fitzpatrick D.A."/>
            <person name="Frisvad J.C."/>
            <person name="Nielsen K.L."/>
        </authorList>
    </citation>
    <scope>NUCLEOTIDE SEQUENCE</scope>
    <source>
        <strain evidence="9">IBT 17514</strain>
    </source>
</reference>
<dbReference type="SUPFAM" id="SSF57701">
    <property type="entry name" value="Zn2/Cys6 DNA-binding domain"/>
    <property type="match status" value="1"/>
</dbReference>
<evidence type="ECO:0000313" key="9">
    <source>
        <dbReference type="EMBL" id="KAJ5726823.1"/>
    </source>
</evidence>
<dbReference type="CDD" id="cd00067">
    <property type="entry name" value="GAL4"/>
    <property type="match status" value="1"/>
</dbReference>
<keyword evidence="4" id="KW-0238">DNA-binding</keyword>
<dbReference type="AlphaFoldDB" id="A0AAD6MVT2"/>
<feature type="compositionally biased region" description="Polar residues" evidence="7">
    <location>
        <begin position="136"/>
        <end position="153"/>
    </location>
</feature>
<feature type="region of interest" description="Disordered" evidence="7">
    <location>
        <begin position="1"/>
        <end position="21"/>
    </location>
</feature>
<dbReference type="Gene3D" id="4.10.240.10">
    <property type="entry name" value="Zn(2)-C6 fungal-type DNA-binding domain"/>
    <property type="match status" value="1"/>
</dbReference>
<dbReference type="EMBL" id="JAQJAN010000007">
    <property type="protein sequence ID" value="KAJ5726823.1"/>
    <property type="molecule type" value="Genomic_DNA"/>
</dbReference>
<dbReference type="Proteomes" id="UP001215712">
    <property type="component" value="Unassembled WGS sequence"/>
</dbReference>
<dbReference type="PROSITE" id="PS00463">
    <property type="entry name" value="ZN2_CY6_FUNGAL_1"/>
    <property type="match status" value="1"/>
</dbReference>
<feature type="compositionally biased region" description="Basic and acidic residues" evidence="7">
    <location>
        <begin position="95"/>
        <end position="104"/>
    </location>
</feature>
<comment type="subcellular location">
    <subcellularLocation>
        <location evidence="1">Nucleus</location>
    </subcellularLocation>
</comment>
<dbReference type="CDD" id="cd12148">
    <property type="entry name" value="fungal_TF_MHR"/>
    <property type="match status" value="1"/>
</dbReference>
<reference evidence="9" key="2">
    <citation type="submission" date="2023-01" db="EMBL/GenBank/DDBJ databases">
        <authorList>
            <person name="Petersen C."/>
        </authorList>
    </citation>
    <scope>NUCLEOTIDE SEQUENCE</scope>
    <source>
        <strain evidence="9">IBT 17514</strain>
    </source>
</reference>
<dbReference type="GO" id="GO:0000981">
    <property type="term" value="F:DNA-binding transcription factor activity, RNA polymerase II-specific"/>
    <property type="evidence" value="ECO:0007669"/>
    <property type="project" value="InterPro"/>
</dbReference>
<dbReference type="GO" id="GO:0005634">
    <property type="term" value="C:nucleus"/>
    <property type="evidence" value="ECO:0007669"/>
    <property type="project" value="UniProtKB-SubCell"/>
</dbReference>
<feature type="domain" description="Zn(2)-C6 fungal-type" evidence="8">
    <location>
        <begin position="23"/>
        <end position="52"/>
    </location>
</feature>
<evidence type="ECO:0000256" key="6">
    <source>
        <dbReference type="ARBA" id="ARBA00023242"/>
    </source>
</evidence>
<name>A0AAD6MVT2_9EURO</name>
<keyword evidence="10" id="KW-1185">Reference proteome</keyword>
<evidence type="ECO:0000256" key="5">
    <source>
        <dbReference type="ARBA" id="ARBA00023163"/>
    </source>
</evidence>
<dbReference type="GO" id="GO:0003677">
    <property type="term" value="F:DNA binding"/>
    <property type="evidence" value="ECO:0007669"/>
    <property type="project" value="UniProtKB-KW"/>
</dbReference>
<proteinExistence type="predicted"/>
<accession>A0AAD6MVT2</accession>
<dbReference type="GO" id="GO:0008270">
    <property type="term" value="F:zinc ion binding"/>
    <property type="evidence" value="ECO:0007669"/>
    <property type="project" value="InterPro"/>
</dbReference>
<organism evidence="9 10">
    <name type="scientific">Penicillium malachiteum</name>
    <dbReference type="NCBI Taxonomy" id="1324776"/>
    <lineage>
        <taxon>Eukaryota</taxon>
        <taxon>Fungi</taxon>
        <taxon>Dikarya</taxon>
        <taxon>Ascomycota</taxon>
        <taxon>Pezizomycotina</taxon>
        <taxon>Eurotiomycetes</taxon>
        <taxon>Eurotiomycetidae</taxon>
        <taxon>Eurotiales</taxon>
        <taxon>Aspergillaceae</taxon>
        <taxon>Penicillium</taxon>
    </lineage>
</organism>
<evidence type="ECO:0000313" key="10">
    <source>
        <dbReference type="Proteomes" id="UP001215712"/>
    </source>
</evidence>
<dbReference type="InterPro" id="IPR050613">
    <property type="entry name" value="Sec_Metabolite_Reg"/>
</dbReference>
<comment type="caution">
    <text evidence="9">The sequence shown here is derived from an EMBL/GenBank/DDBJ whole genome shotgun (WGS) entry which is preliminary data.</text>
</comment>